<dbReference type="EC" id="3.2.1.93" evidence="5"/>
<evidence type="ECO:0000313" key="5">
    <source>
        <dbReference type="EMBL" id="HIZ45947.1"/>
    </source>
</evidence>
<dbReference type="Gene3D" id="3.20.20.80">
    <property type="entry name" value="Glycosidases"/>
    <property type="match status" value="1"/>
</dbReference>
<proteinExistence type="inferred from homology"/>
<dbReference type="EMBL" id="DXBM01000028">
    <property type="protein sequence ID" value="HIZ45947.1"/>
    <property type="molecule type" value="Genomic_DNA"/>
</dbReference>
<evidence type="ECO:0000313" key="6">
    <source>
        <dbReference type="Proteomes" id="UP000824062"/>
    </source>
</evidence>
<reference evidence="5" key="1">
    <citation type="journal article" date="2021" name="PeerJ">
        <title>Extensive microbial diversity within the chicken gut microbiome revealed by metagenomics and culture.</title>
        <authorList>
            <person name="Gilroy R."/>
            <person name="Ravi A."/>
            <person name="Getino M."/>
            <person name="Pursley I."/>
            <person name="Horton D.L."/>
            <person name="Alikhan N.F."/>
            <person name="Baker D."/>
            <person name="Gharbi K."/>
            <person name="Hall N."/>
            <person name="Watson M."/>
            <person name="Adriaenssens E.M."/>
            <person name="Foster-Nyarko E."/>
            <person name="Jarju S."/>
            <person name="Secka A."/>
            <person name="Antonio M."/>
            <person name="Oren A."/>
            <person name="Chaudhuri R.R."/>
            <person name="La Ragione R."/>
            <person name="Hildebrand F."/>
            <person name="Pallen M.J."/>
        </authorList>
    </citation>
    <scope>NUCLEOTIDE SEQUENCE</scope>
    <source>
        <strain evidence="5">ChiHjej12B11-14209</strain>
    </source>
</reference>
<sequence>MAAIEKDFHGSVVYQVYIKSFCDSDGDGVGDLPGVTSKLDYLAELGVDYLWLTPFYPSPQRDGGYDVSDYRAVDPAYGTMADFDELVARAHERGIGVMLDMVLCHTSVEHEWFRRALAGEERYRAYYILRDGRGSSGPGDPGQPPTNWDCAFGGSAWKWEPRLGKWYLHLHDVSQPDLDWTNPEVRAECAEVVRFWKDHGVDGFRFDVVNLISKPEVFEDDLCGAGRRLFADGPHIHEYLRELVARAGIGDMLTVGEMASTDLANCVRYTRPEDRELSMSFSFHHLKVDYAGGSKWELMEPDIARLREIFLEWQEGMQAGGGWNALFWDNHDQPRAVTRFGGREGVGLRGSRWDHVGKMLAICVHLMKGTPYVYQGDELGMVNPGYDSIERFRDVETTNYYQIMLEMGKGPEEALRVVNERSRDNGRTPMQWSARPGAGFTEGSPWLEIPASHKLVNAEAEVGVVGSMFEHYRALIRLRHELDVIARGSVRFLDAGPAAPKVIAYERTLGEKRVVVACSFDAEPCSIADLGVSGAEVLIGSYDDEPPAGALRPFEGVAWIM</sequence>
<dbReference type="InterPro" id="IPR017853">
    <property type="entry name" value="GH"/>
</dbReference>
<dbReference type="SMART" id="SM00642">
    <property type="entry name" value="Aamy"/>
    <property type="match status" value="1"/>
</dbReference>
<evidence type="ECO:0000256" key="1">
    <source>
        <dbReference type="ARBA" id="ARBA00008061"/>
    </source>
</evidence>
<feature type="domain" description="Glycosyl hydrolase family 13 catalytic" evidence="4">
    <location>
        <begin position="15"/>
        <end position="427"/>
    </location>
</feature>
<accession>A0A9D2EYU5</accession>
<dbReference type="SUPFAM" id="SSF51011">
    <property type="entry name" value="Glycosyl hydrolase domain"/>
    <property type="match status" value="1"/>
</dbReference>
<dbReference type="FunFam" id="3.20.20.80:FF:000064">
    <property type="entry name" value="Oligo-1,6-glucosidase"/>
    <property type="match status" value="1"/>
</dbReference>
<name>A0A9D2EYU5_9ACTN</name>
<dbReference type="AlphaFoldDB" id="A0A9D2EYU5"/>
<dbReference type="InterPro" id="IPR045857">
    <property type="entry name" value="O16G_dom_2"/>
</dbReference>
<gene>
    <name evidence="5" type="ORF">IAA19_02875</name>
</gene>
<protein>
    <submittedName>
        <fullName evidence="5">Alpha,alpha-phosphotrehalase</fullName>
        <ecNumber evidence="5">3.2.1.93</ecNumber>
    </submittedName>
</protein>
<reference evidence="5" key="2">
    <citation type="submission" date="2021-04" db="EMBL/GenBank/DDBJ databases">
        <authorList>
            <person name="Gilroy R."/>
        </authorList>
    </citation>
    <scope>NUCLEOTIDE SEQUENCE</scope>
    <source>
        <strain evidence="5">ChiHjej12B11-14209</strain>
    </source>
</reference>
<dbReference type="Pfam" id="PF00128">
    <property type="entry name" value="Alpha-amylase"/>
    <property type="match status" value="1"/>
</dbReference>
<dbReference type="NCBIfam" id="NF008183">
    <property type="entry name" value="PRK10933.1"/>
    <property type="match status" value="1"/>
</dbReference>
<dbReference type="InterPro" id="IPR013780">
    <property type="entry name" value="Glyco_hydro_b"/>
</dbReference>
<dbReference type="Gene3D" id="3.90.400.10">
    <property type="entry name" value="Oligo-1,6-glucosidase, Domain 2"/>
    <property type="match status" value="1"/>
</dbReference>
<dbReference type="GO" id="GO:0004556">
    <property type="term" value="F:alpha-amylase activity"/>
    <property type="evidence" value="ECO:0007669"/>
    <property type="project" value="TreeGrafter"/>
</dbReference>
<comment type="caution">
    <text evidence="5">The sequence shown here is derived from an EMBL/GenBank/DDBJ whole genome shotgun (WGS) entry which is preliminary data.</text>
</comment>
<organism evidence="5 6">
    <name type="scientific">Candidatus Olsenella pullistercoris</name>
    <dbReference type="NCBI Taxonomy" id="2838712"/>
    <lineage>
        <taxon>Bacteria</taxon>
        <taxon>Bacillati</taxon>
        <taxon>Actinomycetota</taxon>
        <taxon>Coriobacteriia</taxon>
        <taxon>Coriobacteriales</taxon>
        <taxon>Atopobiaceae</taxon>
        <taxon>Olsenella</taxon>
    </lineage>
</organism>
<dbReference type="GO" id="GO:0008788">
    <property type="term" value="F:alpha,alpha-phosphotrehalase activity"/>
    <property type="evidence" value="ECO:0007669"/>
    <property type="project" value="UniProtKB-EC"/>
</dbReference>
<dbReference type="PANTHER" id="PTHR10357">
    <property type="entry name" value="ALPHA-AMYLASE FAMILY MEMBER"/>
    <property type="match status" value="1"/>
</dbReference>
<dbReference type="CDD" id="cd11333">
    <property type="entry name" value="AmyAc_SI_OligoGlu_DGase"/>
    <property type="match status" value="1"/>
</dbReference>
<dbReference type="Proteomes" id="UP000824062">
    <property type="component" value="Unassembled WGS sequence"/>
</dbReference>
<dbReference type="GO" id="GO:0009313">
    <property type="term" value="P:oligosaccharide catabolic process"/>
    <property type="evidence" value="ECO:0007669"/>
    <property type="project" value="TreeGrafter"/>
</dbReference>
<evidence type="ECO:0000259" key="4">
    <source>
        <dbReference type="SMART" id="SM00642"/>
    </source>
</evidence>
<dbReference type="SUPFAM" id="SSF51445">
    <property type="entry name" value="(Trans)glycosidases"/>
    <property type="match status" value="1"/>
</dbReference>
<dbReference type="PANTHER" id="PTHR10357:SF217">
    <property type="entry name" value="TREHALOSE-6-PHOSPHATE HYDROLASE"/>
    <property type="match status" value="1"/>
</dbReference>
<dbReference type="InterPro" id="IPR006047">
    <property type="entry name" value="GH13_cat_dom"/>
</dbReference>
<evidence type="ECO:0000256" key="3">
    <source>
        <dbReference type="ARBA" id="ARBA00023295"/>
    </source>
</evidence>
<keyword evidence="2 5" id="KW-0378">Hydrolase</keyword>
<comment type="similarity">
    <text evidence="1">Belongs to the glycosyl hydrolase 13 family.</text>
</comment>
<keyword evidence="3 5" id="KW-0326">Glycosidase</keyword>
<dbReference type="Gene3D" id="2.60.40.1180">
    <property type="entry name" value="Golgi alpha-mannosidase II"/>
    <property type="match status" value="1"/>
</dbReference>
<evidence type="ECO:0000256" key="2">
    <source>
        <dbReference type="ARBA" id="ARBA00022801"/>
    </source>
</evidence>